<organism evidence="4 5">
    <name type="scientific">Lasiosphaeria miniovina</name>
    <dbReference type="NCBI Taxonomy" id="1954250"/>
    <lineage>
        <taxon>Eukaryota</taxon>
        <taxon>Fungi</taxon>
        <taxon>Dikarya</taxon>
        <taxon>Ascomycota</taxon>
        <taxon>Pezizomycotina</taxon>
        <taxon>Sordariomycetes</taxon>
        <taxon>Sordariomycetidae</taxon>
        <taxon>Sordariales</taxon>
        <taxon>Lasiosphaeriaceae</taxon>
        <taxon>Lasiosphaeria</taxon>
    </lineage>
</organism>
<dbReference type="GO" id="GO:0034475">
    <property type="term" value="P:U4 snRNA 3'-end processing"/>
    <property type="evidence" value="ECO:0007669"/>
    <property type="project" value="TreeGrafter"/>
</dbReference>
<dbReference type="PANTHER" id="PTHR11953:SF0">
    <property type="entry name" value="EXOSOME COMPLEX COMPONENT RRP41"/>
    <property type="match status" value="1"/>
</dbReference>
<feature type="compositionally biased region" description="Gly residues" evidence="2">
    <location>
        <begin position="230"/>
        <end position="243"/>
    </location>
</feature>
<evidence type="ECO:0000256" key="2">
    <source>
        <dbReference type="SAM" id="MobiDB-lite"/>
    </source>
</evidence>
<dbReference type="SUPFAM" id="SSF54211">
    <property type="entry name" value="Ribosomal protein S5 domain 2-like"/>
    <property type="match status" value="1"/>
</dbReference>
<dbReference type="GO" id="GO:0003723">
    <property type="term" value="F:RNA binding"/>
    <property type="evidence" value="ECO:0007669"/>
    <property type="project" value="TreeGrafter"/>
</dbReference>
<feature type="region of interest" description="Disordered" evidence="2">
    <location>
        <begin position="52"/>
        <end position="73"/>
    </location>
</feature>
<feature type="region of interest" description="Disordered" evidence="2">
    <location>
        <begin position="220"/>
        <end position="243"/>
    </location>
</feature>
<reference evidence="4" key="1">
    <citation type="submission" date="2023-06" db="EMBL/GenBank/DDBJ databases">
        <title>Genome-scale phylogeny and comparative genomics of the fungal order Sordariales.</title>
        <authorList>
            <consortium name="Lawrence Berkeley National Laboratory"/>
            <person name="Hensen N."/>
            <person name="Bonometti L."/>
            <person name="Westerberg I."/>
            <person name="Brannstrom I.O."/>
            <person name="Guillou S."/>
            <person name="Cros-Aarteil S."/>
            <person name="Calhoun S."/>
            <person name="Haridas S."/>
            <person name="Kuo A."/>
            <person name="Mondo S."/>
            <person name="Pangilinan J."/>
            <person name="Riley R."/>
            <person name="LaButti K."/>
            <person name="Andreopoulos B."/>
            <person name="Lipzen A."/>
            <person name="Chen C."/>
            <person name="Yanf M."/>
            <person name="Daum C."/>
            <person name="Ng V."/>
            <person name="Clum A."/>
            <person name="Steindorff A."/>
            <person name="Ohm R."/>
            <person name="Martin F."/>
            <person name="Silar P."/>
            <person name="Natvig D."/>
            <person name="Lalanne C."/>
            <person name="Gautier V."/>
            <person name="Ament-velasquez S.L."/>
            <person name="Kruys A."/>
            <person name="Hutchinson M.I."/>
            <person name="Powell A.J."/>
            <person name="Barry K."/>
            <person name="Miller A.N."/>
            <person name="Grigoriev I.V."/>
            <person name="Debuchy R."/>
            <person name="Gladieux P."/>
            <person name="Thoren M.H."/>
            <person name="Johannesson H."/>
        </authorList>
    </citation>
    <scope>NUCLEOTIDE SEQUENCE</scope>
    <source>
        <strain evidence="4">SMH2392-1A</strain>
    </source>
</reference>
<sequence>MKSLLTHNAGPTSALIHRKDLCWRVTLHPTKHLSCSKFGHWLVDSRAAKSHQPVTIEQPASRTRSCTTHNLGTSLLTPETQFSSLPSSRGFSQARPHHWASGLFAPATDEASKIRPSSYFEVRQQRSGPTRHSPGTARDRQRQLRNLSHISTSTSSAQTDTETMPLDTSAYNLALLRVDGRRWNELRRIHAQIRTQAAADGSSYLEIGHTKVMCVVTGPSEPGSRRGAIGSTGGGVGGGGAGGGAAQSKGAEVAVSIVIAGFSSVDRKRTARGDKRILELQSTISNALAASLHTHLFPHSAINISLHVLSQDGSLLATLINAATLACVDAGIPMTDYMAACTAGSTSTYAANDEAADPLLDLNHQEEQELPGLTVATLGDSDRVTVLVCESRVQVSRLEGMLAVGVDGCKQVREILDRVVREKGRRMVQEGTVEKGVGLNDMDVD</sequence>
<protein>
    <submittedName>
        <fullName evidence="4">3' exoribonuclease family, domain 1-domain-containing protein</fullName>
    </submittedName>
</protein>
<dbReference type="InterPro" id="IPR036345">
    <property type="entry name" value="ExoRNase_PH_dom2_sf"/>
</dbReference>
<dbReference type="GeneID" id="85324297"/>
<dbReference type="Gene3D" id="3.30.230.70">
    <property type="entry name" value="GHMP Kinase, N-terminal domain"/>
    <property type="match status" value="1"/>
</dbReference>
<dbReference type="FunFam" id="3.30.230.70:FF:000024">
    <property type="entry name" value="Similar to exosome complex exonuclease RRP41"/>
    <property type="match status" value="1"/>
</dbReference>
<comment type="similarity">
    <text evidence="1">Belongs to the RNase PH family.</text>
</comment>
<dbReference type="PANTHER" id="PTHR11953">
    <property type="entry name" value="EXOSOME COMPLEX COMPONENT"/>
    <property type="match status" value="1"/>
</dbReference>
<evidence type="ECO:0000313" key="4">
    <source>
        <dbReference type="EMBL" id="KAK0734654.1"/>
    </source>
</evidence>
<dbReference type="CDD" id="cd11370">
    <property type="entry name" value="RNase_PH_RRP41"/>
    <property type="match status" value="1"/>
</dbReference>
<feature type="region of interest" description="Disordered" evidence="2">
    <location>
        <begin position="120"/>
        <end position="142"/>
    </location>
</feature>
<dbReference type="InterPro" id="IPR050080">
    <property type="entry name" value="RNase_PH"/>
</dbReference>
<dbReference type="GO" id="GO:0000177">
    <property type="term" value="C:cytoplasmic exosome (RNase complex)"/>
    <property type="evidence" value="ECO:0007669"/>
    <property type="project" value="TreeGrafter"/>
</dbReference>
<proteinExistence type="inferred from homology"/>
<dbReference type="AlphaFoldDB" id="A0AA40BI52"/>
<dbReference type="Proteomes" id="UP001172101">
    <property type="component" value="Unassembled WGS sequence"/>
</dbReference>
<dbReference type="GO" id="GO:0071028">
    <property type="term" value="P:nuclear mRNA surveillance"/>
    <property type="evidence" value="ECO:0007669"/>
    <property type="project" value="TreeGrafter"/>
</dbReference>
<evidence type="ECO:0000259" key="3">
    <source>
        <dbReference type="Pfam" id="PF01138"/>
    </source>
</evidence>
<dbReference type="EMBL" id="JAUIRO010000001">
    <property type="protein sequence ID" value="KAK0734654.1"/>
    <property type="molecule type" value="Genomic_DNA"/>
</dbReference>
<gene>
    <name evidence="4" type="ORF">B0T26DRAFT_689289</name>
</gene>
<dbReference type="InterPro" id="IPR001247">
    <property type="entry name" value="ExoRNase_PH_dom1"/>
</dbReference>
<keyword evidence="5" id="KW-1185">Reference proteome</keyword>
<evidence type="ECO:0000313" key="5">
    <source>
        <dbReference type="Proteomes" id="UP001172101"/>
    </source>
</evidence>
<dbReference type="GO" id="GO:0000176">
    <property type="term" value="C:nuclear exosome (RNase complex)"/>
    <property type="evidence" value="ECO:0007669"/>
    <property type="project" value="TreeGrafter"/>
</dbReference>
<comment type="caution">
    <text evidence="4">The sequence shown here is derived from an EMBL/GenBank/DDBJ whole genome shotgun (WGS) entry which is preliminary data.</text>
</comment>
<dbReference type="SUPFAM" id="SSF55666">
    <property type="entry name" value="Ribonuclease PH domain 2-like"/>
    <property type="match status" value="1"/>
</dbReference>
<dbReference type="Pfam" id="PF01138">
    <property type="entry name" value="RNase_PH"/>
    <property type="match status" value="1"/>
</dbReference>
<dbReference type="RefSeq" id="XP_060303531.1">
    <property type="nucleotide sequence ID" value="XM_060441027.1"/>
</dbReference>
<name>A0AA40BI52_9PEZI</name>
<dbReference type="GO" id="GO:0071051">
    <property type="term" value="P:poly(A)-dependent snoRNA 3'-end processing"/>
    <property type="evidence" value="ECO:0007669"/>
    <property type="project" value="TreeGrafter"/>
</dbReference>
<dbReference type="InterPro" id="IPR020568">
    <property type="entry name" value="Ribosomal_Su5_D2-typ_SF"/>
</dbReference>
<dbReference type="InterPro" id="IPR027408">
    <property type="entry name" value="PNPase/RNase_PH_dom_sf"/>
</dbReference>
<accession>A0AA40BI52</accession>
<evidence type="ECO:0000256" key="1">
    <source>
        <dbReference type="ARBA" id="ARBA00006678"/>
    </source>
</evidence>
<feature type="domain" description="Exoribonuclease phosphorolytic" evidence="3">
    <location>
        <begin position="185"/>
        <end position="333"/>
    </location>
</feature>
<dbReference type="GO" id="GO:0016075">
    <property type="term" value="P:rRNA catabolic process"/>
    <property type="evidence" value="ECO:0007669"/>
    <property type="project" value="TreeGrafter"/>
</dbReference>
<dbReference type="GO" id="GO:0005730">
    <property type="term" value="C:nucleolus"/>
    <property type="evidence" value="ECO:0007669"/>
    <property type="project" value="TreeGrafter"/>
</dbReference>